<gene>
    <name evidence="2" type="ORF">CEXT_513811</name>
</gene>
<evidence type="ECO:0000256" key="1">
    <source>
        <dbReference type="SAM" id="MobiDB-lite"/>
    </source>
</evidence>
<organism evidence="2 3">
    <name type="scientific">Caerostris extrusa</name>
    <name type="common">Bark spider</name>
    <name type="synonym">Caerostris bankana</name>
    <dbReference type="NCBI Taxonomy" id="172846"/>
    <lineage>
        <taxon>Eukaryota</taxon>
        <taxon>Metazoa</taxon>
        <taxon>Ecdysozoa</taxon>
        <taxon>Arthropoda</taxon>
        <taxon>Chelicerata</taxon>
        <taxon>Arachnida</taxon>
        <taxon>Araneae</taxon>
        <taxon>Araneomorphae</taxon>
        <taxon>Entelegynae</taxon>
        <taxon>Araneoidea</taxon>
        <taxon>Araneidae</taxon>
        <taxon>Caerostris</taxon>
    </lineage>
</organism>
<keyword evidence="3" id="KW-1185">Reference proteome</keyword>
<proteinExistence type="predicted"/>
<accession>A0AAV4UXJ4</accession>
<protein>
    <submittedName>
        <fullName evidence="2">Uncharacterized protein</fullName>
    </submittedName>
</protein>
<evidence type="ECO:0000313" key="2">
    <source>
        <dbReference type="EMBL" id="GIY62384.1"/>
    </source>
</evidence>
<sequence>MLCRDTERCILARDSRGTDAQSAPTPLTNRTFSAATCSPTPERGRTPATSATADSPKRSISAHTSSYTRKEIRSRVCPEESREVAQRRKALPMLRLREGLLSNISSETTPNIAHPTEAQPVSTLRVQVHSFESSKGTCSERPHRGVPPSLRPLRKGFPQTRTPEGSRAEEAPGDTEEPSSQENAP</sequence>
<comment type="caution">
    <text evidence="2">The sequence shown here is derived from an EMBL/GenBank/DDBJ whole genome shotgun (WGS) entry which is preliminary data.</text>
</comment>
<feature type="region of interest" description="Disordered" evidence="1">
    <location>
        <begin position="132"/>
        <end position="185"/>
    </location>
</feature>
<dbReference type="Proteomes" id="UP001054945">
    <property type="component" value="Unassembled WGS sequence"/>
</dbReference>
<reference evidence="2 3" key="1">
    <citation type="submission" date="2021-06" db="EMBL/GenBank/DDBJ databases">
        <title>Caerostris extrusa draft genome.</title>
        <authorList>
            <person name="Kono N."/>
            <person name="Arakawa K."/>
        </authorList>
    </citation>
    <scope>NUCLEOTIDE SEQUENCE [LARGE SCALE GENOMIC DNA]</scope>
</reference>
<evidence type="ECO:0000313" key="3">
    <source>
        <dbReference type="Proteomes" id="UP001054945"/>
    </source>
</evidence>
<feature type="compositionally biased region" description="Polar residues" evidence="1">
    <location>
        <begin position="18"/>
        <end position="39"/>
    </location>
</feature>
<feature type="region of interest" description="Disordered" evidence="1">
    <location>
        <begin position="13"/>
        <end position="85"/>
    </location>
</feature>
<feature type="compositionally biased region" description="Basic and acidic residues" evidence="1">
    <location>
        <begin position="68"/>
        <end position="85"/>
    </location>
</feature>
<name>A0AAV4UXJ4_CAEEX</name>
<dbReference type="EMBL" id="BPLR01013615">
    <property type="protein sequence ID" value="GIY62384.1"/>
    <property type="molecule type" value="Genomic_DNA"/>
</dbReference>
<dbReference type="AlphaFoldDB" id="A0AAV4UXJ4"/>